<dbReference type="Gene3D" id="1.10.390.10">
    <property type="entry name" value="Neutral Protease Domain 2"/>
    <property type="match status" value="1"/>
</dbReference>
<keyword evidence="12" id="KW-0472">Membrane</keyword>
<evidence type="ECO:0000259" key="21">
    <source>
        <dbReference type="Pfam" id="PF11838"/>
    </source>
</evidence>
<dbReference type="Proteomes" id="UP000663880">
    <property type="component" value="Unassembled WGS sequence"/>
</dbReference>
<evidence type="ECO:0000256" key="9">
    <source>
        <dbReference type="ARBA" id="ARBA00022801"/>
    </source>
</evidence>
<evidence type="ECO:0000256" key="8">
    <source>
        <dbReference type="ARBA" id="ARBA00022729"/>
    </source>
</evidence>
<dbReference type="GO" id="GO:0070006">
    <property type="term" value="F:metalloaminopeptidase activity"/>
    <property type="evidence" value="ECO:0007669"/>
    <property type="project" value="TreeGrafter"/>
</dbReference>
<keyword evidence="6 18" id="KW-0645">Protease</keyword>
<keyword evidence="3 18" id="KW-0031">Aminopeptidase</keyword>
<feature type="signal peptide" evidence="19">
    <location>
        <begin position="1"/>
        <end position="20"/>
    </location>
</feature>
<dbReference type="GO" id="GO:0005886">
    <property type="term" value="C:plasma membrane"/>
    <property type="evidence" value="ECO:0007669"/>
    <property type="project" value="UniProtKB-SubCell"/>
</dbReference>
<accession>A0A821YG56</accession>
<evidence type="ECO:0000256" key="7">
    <source>
        <dbReference type="ARBA" id="ARBA00022723"/>
    </source>
</evidence>
<dbReference type="GO" id="GO:0006508">
    <property type="term" value="P:proteolysis"/>
    <property type="evidence" value="ECO:0007669"/>
    <property type="project" value="UniProtKB-KW"/>
</dbReference>
<dbReference type="InterPro" id="IPR042097">
    <property type="entry name" value="Aminopeptidase_N-like_N_sf"/>
</dbReference>
<evidence type="ECO:0000256" key="3">
    <source>
        <dbReference type="ARBA" id="ARBA00022438"/>
    </source>
</evidence>
<dbReference type="GO" id="GO:0008270">
    <property type="term" value="F:zinc ion binding"/>
    <property type="evidence" value="ECO:0007669"/>
    <property type="project" value="UniProtKB-UniRule"/>
</dbReference>
<evidence type="ECO:0000256" key="1">
    <source>
        <dbReference type="ARBA" id="ARBA00004609"/>
    </source>
</evidence>
<dbReference type="FunFam" id="2.60.40.1730:FF:000013">
    <property type="entry name" value="Aminopeptidase"/>
    <property type="match status" value="1"/>
</dbReference>
<dbReference type="OrthoDB" id="10031169at2759"/>
<dbReference type="GO" id="GO:0042277">
    <property type="term" value="F:peptide binding"/>
    <property type="evidence" value="ECO:0007669"/>
    <property type="project" value="TreeGrafter"/>
</dbReference>
<comment type="subcellular location">
    <subcellularLocation>
        <location evidence="1">Cell membrane</location>
        <topology evidence="1">Lipid-anchor</topology>
        <topology evidence="1">GPI-anchor</topology>
    </subcellularLocation>
</comment>
<evidence type="ECO:0000313" key="23">
    <source>
        <dbReference type="EMBL" id="CAF4959310.1"/>
    </source>
</evidence>
<dbReference type="Gene3D" id="1.25.50.20">
    <property type="match status" value="1"/>
</dbReference>
<dbReference type="Gene3D" id="2.60.40.1730">
    <property type="entry name" value="tricorn interacting facor f3 domain"/>
    <property type="match status" value="1"/>
</dbReference>
<name>A0A821YG56_9NEOP</name>
<evidence type="ECO:0000256" key="10">
    <source>
        <dbReference type="ARBA" id="ARBA00022833"/>
    </source>
</evidence>
<evidence type="ECO:0000256" key="18">
    <source>
        <dbReference type="RuleBase" id="RU364040"/>
    </source>
</evidence>
<evidence type="ECO:0000256" key="14">
    <source>
        <dbReference type="ARBA" id="ARBA00023288"/>
    </source>
</evidence>
<sequence length="929" mass="104629">MIRQMLILTLCSLLFAVARSDTNYRLNTSIVPSSYSIAITPYFDTGDDKAFTFDGEVIIKFITESNIHRIKIHSVDLNFNASDINISSGSVSVKLNEANPLEFDKKYDFAYINLESELIAGYEYELSIDYNGPIRKDLKGFYMNHYYQGGVKKWLGATQFESTHARKAFPCFDEPGLKAVFTLIIDRPASFKPSLTNTKIQSTVPLANGYVREIFYPTPRMSTYLVAFLISEFESVTTIKNGDNEFGVYTRPEAINQTEYAVDFGQKIVDALGDYFGIDYYSVDSNLKLDHVALVDFDSGAMENWGLVKYRESLLLYVPEDSSPYYKYRVAQIVAHETTHMWFGNLVTCHWWSNTWLNEGFANYFQDYMTSLIEPTVGAADQLVIGSVYAAYDADEKSDAVPITNNVVNSPEEISGHFGTITYQKAGSVIRMIHHFIGNDAFKFGLHTYLNANQLQPSYPENLYAGLEEGVATFNSLSSYPGYDLTSVMSSWISQAGHPVLHVEVDHANSLVKLKQKRFYIDPTKSSDELYKIPITYTTSNAPNFENTKPSFIMDGETYELSVNLTEDTWIIFNVQETGLYRVSYDVHTWQLIFKALKGTKREEIHYLNRAKIINDLFAFLFTGEIKFAMLYEGLEFLHEEKSYPVWYAAVRGLKKLRTMYIGSETLSLIDAYSLKLIDSAIKNLGYEVNPMDDYDTLRNRMQILDLACQLDHQGCIDNAAAKYKDLKENGKEISPSLRSVSYCTGLRLGDGKDYDFLWSRMASTNVANEARTIGDILGCTADEEKLRSFLVSTQVENSPILTQDLTVPLSSVLANHSHVSLVIEELDKNLALWKSIYPSFDGVLSSIATALHTENEFDTFDSWLSSCEECGDEAVTKAKTSLAAAKAVTSWADNHNLDILATLKGSARIVTSSMFMILSGILWAVCAL</sequence>
<dbReference type="PANTHER" id="PTHR11533">
    <property type="entry name" value="PROTEASE M1 ZINC METALLOPROTEASE"/>
    <property type="match status" value="1"/>
</dbReference>
<keyword evidence="14" id="KW-0449">Lipoprotein</keyword>
<keyword evidence="8 19" id="KW-0732">Signal</keyword>
<dbReference type="GO" id="GO:0005615">
    <property type="term" value="C:extracellular space"/>
    <property type="evidence" value="ECO:0007669"/>
    <property type="project" value="TreeGrafter"/>
</dbReference>
<dbReference type="GO" id="GO:0098552">
    <property type="term" value="C:side of membrane"/>
    <property type="evidence" value="ECO:0007669"/>
    <property type="project" value="UniProtKB-KW"/>
</dbReference>
<reference evidence="23" key="1">
    <citation type="submission" date="2021-02" db="EMBL/GenBank/DDBJ databases">
        <authorList>
            <person name="Steward A R."/>
        </authorList>
    </citation>
    <scope>NUCLEOTIDE SEQUENCE</scope>
</reference>
<feature type="active site" description="Proton acceptor" evidence="15">
    <location>
        <position position="337"/>
    </location>
</feature>
<feature type="domain" description="ERAP1-like C-terminal" evidence="21">
    <location>
        <begin position="570"/>
        <end position="867"/>
    </location>
</feature>
<organism evidence="23 24">
    <name type="scientific">Pieris macdunnoughi</name>
    <dbReference type="NCBI Taxonomy" id="345717"/>
    <lineage>
        <taxon>Eukaryota</taxon>
        <taxon>Metazoa</taxon>
        <taxon>Ecdysozoa</taxon>
        <taxon>Arthropoda</taxon>
        <taxon>Hexapoda</taxon>
        <taxon>Insecta</taxon>
        <taxon>Pterygota</taxon>
        <taxon>Neoptera</taxon>
        <taxon>Endopterygota</taxon>
        <taxon>Lepidoptera</taxon>
        <taxon>Glossata</taxon>
        <taxon>Ditrysia</taxon>
        <taxon>Papilionoidea</taxon>
        <taxon>Pieridae</taxon>
        <taxon>Pierinae</taxon>
        <taxon>Pieris</taxon>
    </lineage>
</organism>
<dbReference type="FunFam" id="2.60.40.1910:FF:000008">
    <property type="entry name" value="Aminopeptidase"/>
    <property type="match status" value="1"/>
</dbReference>
<gene>
    <name evidence="23" type="ORF">PMACD_LOCUS16591</name>
</gene>
<keyword evidence="11 18" id="KW-0482">Metalloprotease</keyword>
<dbReference type="InterPro" id="IPR034016">
    <property type="entry name" value="M1_APN-typ"/>
</dbReference>
<evidence type="ECO:0000259" key="22">
    <source>
        <dbReference type="Pfam" id="PF17900"/>
    </source>
</evidence>
<dbReference type="AlphaFoldDB" id="A0A821YG56"/>
<dbReference type="InterPro" id="IPR014782">
    <property type="entry name" value="Peptidase_M1_dom"/>
</dbReference>
<dbReference type="Gene3D" id="2.60.40.1910">
    <property type="match status" value="1"/>
</dbReference>
<evidence type="ECO:0000256" key="2">
    <source>
        <dbReference type="ARBA" id="ARBA00010136"/>
    </source>
</evidence>
<dbReference type="InterPro" id="IPR027268">
    <property type="entry name" value="Peptidase_M4/M1_CTD_sf"/>
</dbReference>
<evidence type="ECO:0000256" key="19">
    <source>
        <dbReference type="SAM" id="SignalP"/>
    </source>
</evidence>
<dbReference type="InterPro" id="IPR024571">
    <property type="entry name" value="ERAP1-like_C_dom"/>
</dbReference>
<keyword evidence="13" id="KW-0325">Glycoprotein</keyword>
<evidence type="ECO:0000256" key="12">
    <source>
        <dbReference type="ARBA" id="ARBA00023136"/>
    </source>
</evidence>
<dbReference type="CDD" id="cd09601">
    <property type="entry name" value="M1_APN-Q_like"/>
    <property type="match status" value="1"/>
</dbReference>
<evidence type="ECO:0000256" key="4">
    <source>
        <dbReference type="ARBA" id="ARBA00022475"/>
    </source>
</evidence>
<feature type="domain" description="Peptidase M1 membrane alanine aminopeptidase" evidence="20">
    <location>
        <begin position="260"/>
        <end position="492"/>
    </location>
</feature>
<dbReference type="Pfam" id="PF01433">
    <property type="entry name" value="Peptidase_M1"/>
    <property type="match status" value="1"/>
</dbReference>
<evidence type="ECO:0000256" key="6">
    <source>
        <dbReference type="ARBA" id="ARBA00022670"/>
    </source>
</evidence>
<feature type="binding site" evidence="16">
    <location>
        <position position="336"/>
    </location>
    <ligand>
        <name>Zn(2+)</name>
        <dbReference type="ChEBI" id="CHEBI:29105"/>
        <note>catalytic</note>
    </ligand>
</feature>
<dbReference type="EMBL" id="CAJOBZ010000099">
    <property type="protein sequence ID" value="CAF4959310.1"/>
    <property type="molecule type" value="Genomic_DNA"/>
</dbReference>
<evidence type="ECO:0000259" key="20">
    <source>
        <dbReference type="Pfam" id="PF01433"/>
    </source>
</evidence>
<keyword evidence="5" id="KW-0336">GPI-anchor</keyword>
<evidence type="ECO:0000256" key="5">
    <source>
        <dbReference type="ARBA" id="ARBA00022622"/>
    </source>
</evidence>
<evidence type="ECO:0000256" key="16">
    <source>
        <dbReference type="PIRSR" id="PIRSR634016-3"/>
    </source>
</evidence>
<keyword evidence="10 16" id="KW-0862">Zinc</keyword>
<dbReference type="SUPFAM" id="SSF55486">
    <property type="entry name" value="Metalloproteases ('zincins'), catalytic domain"/>
    <property type="match status" value="1"/>
</dbReference>
<dbReference type="PRINTS" id="PR00756">
    <property type="entry name" value="ALADIPTASE"/>
</dbReference>
<dbReference type="GO" id="GO:0005737">
    <property type="term" value="C:cytoplasm"/>
    <property type="evidence" value="ECO:0007669"/>
    <property type="project" value="TreeGrafter"/>
</dbReference>
<feature type="binding site" evidence="16">
    <location>
        <position position="359"/>
    </location>
    <ligand>
        <name>Zn(2+)</name>
        <dbReference type="ChEBI" id="CHEBI:29105"/>
        <note>catalytic</note>
    </ligand>
</feature>
<proteinExistence type="inferred from homology"/>
<evidence type="ECO:0000256" key="11">
    <source>
        <dbReference type="ARBA" id="ARBA00023049"/>
    </source>
</evidence>
<dbReference type="Pfam" id="PF11838">
    <property type="entry name" value="ERAP1_C"/>
    <property type="match status" value="1"/>
</dbReference>
<dbReference type="InterPro" id="IPR050344">
    <property type="entry name" value="Peptidase_M1_aminopeptidases"/>
</dbReference>
<evidence type="ECO:0000256" key="15">
    <source>
        <dbReference type="PIRSR" id="PIRSR634016-1"/>
    </source>
</evidence>
<dbReference type="EC" id="3.4.11.-" evidence="18"/>
<keyword evidence="4" id="KW-1003">Cell membrane</keyword>
<feature type="site" description="Transition state stabilizer" evidence="17">
    <location>
        <position position="423"/>
    </location>
</feature>
<evidence type="ECO:0000256" key="17">
    <source>
        <dbReference type="PIRSR" id="PIRSR634016-4"/>
    </source>
</evidence>
<feature type="domain" description="Aminopeptidase N-like N-terminal" evidence="22">
    <location>
        <begin position="31"/>
        <end position="225"/>
    </location>
</feature>
<dbReference type="PANTHER" id="PTHR11533:SF301">
    <property type="entry name" value="AMINOPEPTIDASE"/>
    <property type="match status" value="1"/>
</dbReference>
<feature type="binding site" evidence="16">
    <location>
        <position position="340"/>
    </location>
    <ligand>
        <name>Zn(2+)</name>
        <dbReference type="ChEBI" id="CHEBI:29105"/>
        <note>catalytic</note>
    </ligand>
</feature>
<comment type="caution">
    <text evidence="23">The sequence shown here is derived from an EMBL/GenBank/DDBJ whole genome shotgun (WGS) entry which is preliminary data.</text>
</comment>
<protein>
    <recommendedName>
        <fullName evidence="18">Aminopeptidase</fullName>
        <ecNumber evidence="18">3.4.11.-</ecNumber>
    </recommendedName>
</protein>
<dbReference type="Pfam" id="PF17900">
    <property type="entry name" value="Peptidase_M1_N"/>
    <property type="match status" value="1"/>
</dbReference>
<dbReference type="InterPro" id="IPR045357">
    <property type="entry name" value="Aminopeptidase_N-like_N"/>
</dbReference>
<dbReference type="GO" id="GO:0043171">
    <property type="term" value="P:peptide catabolic process"/>
    <property type="evidence" value="ECO:0007669"/>
    <property type="project" value="TreeGrafter"/>
</dbReference>
<evidence type="ECO:0000313" key="24">
    <source>
        <dbReference type="Proteomes" id="UP000663880"/>
    </source>
</evidence>
<evidence type="ECO:0000256" key="13">
    <source>
        <dbReference type="ARBA" id="ARBA00023180"/>
    </source>
</evidence>
<feature type="chain" id="PRO_5032821437" description="Aminopeptidase" evidence="19">
    <location>
        <begin position="21"/>
        <end position="929"/>
    </location>
</feature>
<keyword evidence="9 18" id="KW-0378">Hydrolase</keyword>
<comment type="similarity">
    <text evidence="2 18">Belongs to the peptidase M1 family.</text>
</comment>
<dbReference type="SUPFAM" id="SSF63737">
    <property type="entry name" value="Leukotriene A4 hydrolase N-terminal domain"/>
    <property type="match status" value="1"/>
</dbReference>
<keyword evidence="24" id="KW-1185">Reference proteome</keyword>
<comment type="cofactor">
    <cofactor evidence="16 18">
        <name>Zn(2+)</name>
        <dbReference type="ChEBI" id="CHEBI:29105"/>
    </cofactor>
    <text evidence="16 18">Binds 1 zinc ion per subunit.</text>
</comment>
<dbReference type="FunFam" id="1.10.390.10:FF:000013">
    <property type="entry name" value="Aminopeptidase N"/>
    <property type="match status" value="1"/>
</dbReference>
<dbReference type="InterPro" id="IPR001930">
    <property type="entry name" value="Peptidase_M1"/>
</dbReference>
<keyword evidence="7 16" id="KW-0479">Metal-binding</keyword>